<dbReference type="PRINTS" id="PR00723">
    <property type="entry name" value="SUBTILISIN"/>
</dbReference>
<feature type="domain" description="Peptidase S8/S53" evidence="7">
    <location>
        <begin position="205"/>
        <end position="457"/>
    </location>
</feature>
<protein>
    <submittedName>
        <fullName evidence="8">S8 family serine peptidase</fullName>
    </submittedName>
</protein>
<feature type="active site" description="Charge relay system" evidence="5">
    <location>
        <position position="410"/>
    </location>
</feature>
<proteinExistence type="inferred from homology"/>
<dbReference type="InterPro" id="IPR050131">
    <property type="entry name" value="Peptidase_S8_subtilisin-like"/>
</dbReference>
<feature type="active site" description="Charge relay system" evidence="5">
    <location>
        <position position="214"/>
    </location>
</feature>
<accession>A0ABP7D5M7</accession>
<feature type="signal peptide" evidence="6">
    <location>
        <begin position="1"/>
        <end position="20"/>
    </location>
</feature>
<evidence type="ECO:0000256" key="2">
    <source>
        <dbReference type="ARBA" id="ARBA00022670"/>
    </source>
</evidence>
<keyword evidence="9" id="KW-1185">Reference proteome</keyword>
<name>A0ABP7D5M7_9ACTN</name>
<dbReference type="Gene3D" id="2.60.40.10">
    <property type="entry name" value="Immunoglobulins"/>
    <property type="match status" value="1"/>
</dbReference>
<dbReference type="Gene3D" id="3.40.50.200">
    <property type="entry name" value="Peptidase S8/S53 domain"/>
    <property type="match status" value="1"/>
</dbReference>
<evidence type="ECO:0000256" key="3">
    <source>
        <dbReference type="ARBA" id="ARBA00022801"/>
    </source>
</evidence>
<dbReference type="Pfam" id="PF00082">
    <property type="entry name" value="Peptidase_S8"/>
    <property type="match status" value="1"/>
</dbReference>
<keyword evidence="2 5" id="KW-0645">Protease</keyword>
<feature type="chain" id="PRO_5045591776" evidence="6">
    <location>
        <begin position="21"/>
        <end position="1051"/>
    </location>
</feature>
<dbReference type="PROSITE" id="PS00138">
    <property type="entry name" value="SUBTILASE_SER"/>
    <property type="match status" value="1"/>
</dbReference>
<reference evidence="9" key="1">
    <citation type="journal article" date="2019" name="Int. J. Syst. Evol. Microbiol.">
        <title>The Global Catalogue of Microorganisms (GCM) 10K type strain sequencing project: providing services to taxonomists for standard genome sequencing and annotation.</title>
        <authorList>
            <consortium name="The Broad Institute Genomics Platform"/>
            <consortium name="The Broad Institute Genome Sequencing Center for Infectious Disease"/>
            <person name="Wu L."/>
            <person name="Ma J."/>
        </authorList>
    </citation>
    <scope>NUCLEOTIDE SEQUENCE [LARGE SCALE GENOMIC DNA]</scope>
    <source>
        <strain evidence="9">JCM 16904</strain>
    </source>
</reference>
<comment type="caution">
    <text evidence="8">The sequence shown here is derived from an EMBL/GenBank/DDBJ whole genome shotgun (WGS) entry which is preliminary data.</text>
</comment>
<keyword evidence="3 5" id="KW-0378">Hydrolase</keyword>
<evidence type="ECO:0000256" key="1">
    <source>
        <dbReference type="ARBA" id="ARBA00011073"/>
    </source>
</evidence>
<dbReference type="Proteomes" id="UP001500902">
    <property type="component" value="Unassembled WGS sequence"/>
</dbReference>
<dbReference type="SUPFAM" id="SSF52743">
    <property type="entry name" value="Subtilisin-like"/>
    <property type="match status" value="1"/>
</dbReference>
<evidence type="ECO:0000313" key="9">
    <source>
        <dbReference type="Proteomes" id="UP001500902"/>
    </source>
</evidence>
<dbReference type="InterPro" id="IPR015500">
    <property type="entry name" value="Peptidase_S8_subtilisin-rel"/>
</dbReference>
<dbReference type="PROSITE" id="PS51892">
    <property type="entry name" value="SUBTILASE"/>
    <property type="match status" value="1"/>
</dbReference>
<evidence type="ECO:0000256" key="5">
    <source>
        <dbReference type="PROSITE-ProRule" id="PRU01240"/>
    </source>
</evidence>
<comment type="similarity">
    <text evidence="1 5">Belongs to the peptidase S8 family.</text>
</comment>
<organism evidence="8 9">
    <name type="scientific">Nonomuraea antimicrobica</name>
    <dbReference type="NCBI Taxonomy" id="561173"/>
    <lineage>
        <taxon>Bacteria</taxon>
        <taxon>Bacillati</taxon>
        <taxon>Actinomycetota</taxon>
        <taxon>Actinomycetes</taxon>
        <taxon>Streptosporangiales</taxon>
        <taxon>Streptosporangiaceae</taxon>
        <taxon>Nonomuraea</taxon>
    </lineage>
</organism>
<keyword evidence="4 5" id="KW-0720">Serine protease</keyword>
<feature type="active site" description="Charge relay system" evidence="5">
    <location>
        <position position="246"/>
    </location>
</feature>
<evidence type="ECO:0000256" key="6">
    <source>
        <dbReference type="SAM" id="SignalP"/>
    </source>
</evidence>
<dbReference type="PANTHER" id="PTHR43806:SF11">
    <property type="entry name" value="CEREVISIN-RELATED"/>
    <property type="match status" value="1"/>
</dbReference>
<gene>
    <name evidence="8" type="ORF">GCM10022224_078910</name>
</gene>
<evidence type="ECO:0000313" key="8">
    <source>
        <dbReference type="EMBL" id="GAA3701224.1"/>
    </source>
</evidence>
<dbReference type="PANTHER" id="PTHR43806">
    <property type="entry name" value="PEPTIDASE S8"/>
    <property type="match status" value="1"/>
</dbReference>
<dbReference type="EMBL" id="BAAAZP010000163">
    <property type="protein sequence ID" value="GAA3701224.1"/>
    <property type="molecule type" value="Genomic_DNA"/>
</dbReference>
<evidence type="ECO:0000256" key="4">
    <source>
        <dbReference type="ARBA" id="ARBA00022825"/>
    </source>
</evidence>
<sequence>MRLRNGVLAAAMAVSMGAGALTGAAPAAGAAVEADAPASGTVTLLTGDRVTLTGGGYHVEPGTRREVSFNVSRRDGDLHVVPSDALPLLAQGLLDERLFNVTQLLKWSYGDARQPAIPLIVQSASGEAATLSGAQQVRPLAGLGLATMTVPKADAAATWKNVVGGAKTLASGKSKIWLDGKRSFTLDQSVRQIGAPQAWEQGLTGAGVTVAVLDSGYDADHPDLQGVVTQAQNFSDEPDTTDNRGHGTHVAATIAGADERYRGVAPGAKLAVGKLGTQGFTESALLAGMQWAAAEVKAKIINMSLGGPDTPGVDPVEQAVNTLSEQTGALFVVAAGNNGKAGITSPGTADAALTVGAVDKTDKMADFSSRGPRAYDYAIKPDVTAPGVDITAAAAKGTADGPHVAYSGTSMAAPHVAGAAAILAQQHPDWTGRQLKAALTGSAAPQPDATVFDQGAGRVDLVRAVAQQVVADPANLHAAFPYGGPAESEVTREVTYTNSGDAPVALDLTVEGEVLRLSTQRVEIPAKGSTTVTVTIDADGRAPGDHPGVITAKAGDQTVRTVATAYVEPESYDVPIKVVGRSGAPTGALGYVYNASGDERMAFVEGGSGGVRLPAGEWYLHLTVYESPYLTTAHQPVKVAQGVEVNVDARLGNQVKVSVDEPTAAPANEFELILSHGSWIGGWLAFGRTPDKFYLIPTKQPGLTLQTRSLWHKRDATPSPYRYDLVDRRTGGIPEDPTYAARTKDLAKVTTTYKGSGTATTGNQYLAYRLPGDWWSLGTLTEDLPMPGTLIQYRTPGFTWRTTVESGSTGLEDTGRRIDPGHTRETWNAAVSGPSFATTGGRREGDVLTFNATRLFSDGSRNRIGTDADAAVAITLAKGDQVLARKDYTGCDLLDPDRCTLGATLPAEAATYTLTATGTRASVLSTSVEATWKFRSERTAKAQALPLTAVRFAPEGLDDLNRAKPGSTTTLPIWTERNPGAADATVRDLRLETSTDDGVTWTAVPVKANRAGWTARVANPNAAGHVSLRATATDGNGDTVTQTIRRAYAIG</sequence>
<dbReference type="InterPro" id="IPR036852">
    <property type="entry name" value="Peptidase_S8/S53_dom_sf"/>
</dbReference>
<dbReference type="InterPro" id="IPR000209">
    <property type="entry name" value="Peptidase_S8/S53_dom"/>
</dbReference>
<dbReference type="InterPro" id="IPR013783">
    <property type="entry name" value="Ig-like_fold"/>
</dbReference>
<dbReference type="RefSeq" id="WP_344890272.1">
    <property type="nucleotide sequence ID" value="NZ_BAAAZP010000163.1"/>
</dbReference>
<dbReference type="InterPro" id="IPR023828">
    <property type="entry name" value="Peptidase_S8_Ser-AS"/>
</dbReference>
<keyword evidence="6" id="KW-0732">Signal</keyword>
<evidence type="ECO:0000259" key="7">
    <source>
        <dbReference type="Pfam" id="PF00082"/>
    </source>
</evidence>